<dbReference type="CDD" id="cd06558">
    <property type="entry name" value="crotonase-like"/>
    <property type="match status" value="1"/>
</dbReference>
<accession>U6KWZ9</accession>
<dbReference type="Gene3D" id="3.90.226.10">
    <property type="entry name" value="2-enoyl-CoA Hydratase, Chain A, domain 1"/>
    <property type="match status" value="1"/>
</dbReference>
<evidence type="ECO:0000313" key="5">
    <source>
        <dbReference type="EMBL" id="CDJ41438.1"/>
    </source>
</evidence>
<dbReference type="RefSeq" id="XP_013232188.1">
    <property type="nucleotide sequence ID" value="XM_013376734.1"/>
</dbReference>
<evidence type="ECO:0000313" key="6">
    <source>
        <dbReference type="Proteomes" id="UP000030747"/>
    </source>
</evidence>
<dbReference type="EMBL" id="HG675627">
    <property type="protein sequence ID" value="CDJ41438.1"/>
    <property type="molecule type" value="Genomic_DNA"/>
</dbReference>
<dbReference type="PANTHER" id="PTHR43176:SF3">
    <property type="entry name" value="3-HYDROXYISOBUTYRYL-COA HYDROLASE, MITOCHONDRIAL"/>
    <property type="match status" value="1"/>
</dbReference>
<comment type="catalytic activity">
    <reaction evidence="1">
        <text>3-hydroxy-2-methylpropanoyl-CoA + H2O = 3-hydroxy-2-methylpropanoate + CoA + H(+)</text>
        <dbReference type="Rhea" id="RHEA:20888"/>
        <dbReference type="ChEBI" id="CHEBI:11805"/>
        <dbReference type="ChEBI" id="CHEBI:15377"/>
        <dbReference type="ChEBI" id="CHEBI:15378"/>
        <dbReference type="ChEBI" id="CHEBI:57287"/>
        <dbReference type="ChEBI" id="CHEBI:57340"/>
        <dbReference type="EC" id="3.1.2.4"/>
    </reaction>
</comment>
<feature type="domain" description="Enoyl-CoA hydratase/isomerase" evidence="4">
    <location>
        <begin position="120"/>
        <end position="392"/>
    </location>
</feature>
<evidence type="ECO:0000256" key="1">
    <source>
        <dbReference type="ARBA" id="ARBA00001709"/>
    </source>
</evidence>
<dbReference type="OMA" id="YPENFKE"/>
<dbReference type="InterPro" id="IPR032259">
    <property type="entry name" value="HIBYL-CoA-H"/>
</dbReference>
<keyword evidence="6" id="KW-1185">Reference proteome</keyword>
<name>U6KWZ9_EIMTE</name>
<evidence type="ECO:0000256" key="2">
    <source>
        <dbReference type="ARBA" id="ARBA00011915"/>
    </source>
</evidence>
<feature type="domain" description="Enoyl-CoA hydratase/isomerase" evidence="4">
    <location>
        <begin position="431"/>
        <end position="498"/>
    </location>
</feature>
<reference evidence="5" key="1">
    <citation type="submission" date="2013-10" db="EMBL/GenBank/DDBJ databases">
        <title>Genomic analysis of the causative agents of coccidiosis in chickens.</title>
        <authorList>
            <person name="Reid A.J."/>
            <person name="Blake D."/>
            <person name="Billington K."/>
            <person name="Browne H."/>
            <person name="Dunn M."/>
            <person name="Hung S."/>
            <person name="Kawahara F."/>
            <person name="Miranda-Saavedra D."/>
            <person name="Mourier T."/>
            <person name="Nagra H."/>
            <person name="Otto T.D."/>
            <person name="Rawlings N."/>
            <person name="Sanchez A."/>
            <person name="Sanders M."/>
            <person name="Subramaniam C."/>
            <person name="Tay Y."/>
            <person name="Dear P."/>
            <person name="Doerig C."/>
            <person name="Gruber A."/>
            <person name="Parkinson J."/>
            <person name="Shirley M."/>
            <person name="Wan K.L."/>
            <person name="Berriman M."/>
            <person name="Tomley F."/>
            <person name="Pain A."/>
        </authorList>
    </citation>
    <scope>NUCLEOTIDE SEQUENCE [LARGE SCALE GENOMIC DNA]</scope>
    <source>
        <strain evidence="5">Houghton</strain>
    </source>
</reference>
<dbReference type="GO" id="GO:0006574">
    <property type="term" value="P:L-valine catabolic process"/>
    <property type="evidence" value="ECO:0007669"/>
    <property type="project" value="TreeGrafter"/>
</dbReference>
<protein>
    <recommendedName>
        <fullName evidence="2">3-hydroxyisobutyryl-CoA hydrolase</fullName>
        <ecNumber evidence="2">3.1.2.4</ecNumber>
    </recommendedName>
</protein>
<dbReference type="InterPro" id="IPR045004">
    <property type="entry name" value="ECH_dom"/>
</dbReference>
<dbReference type="EC" id="3.1.2.4" evidence="2"/>
<reference evidence="5" key="2">
    <citation type="submission" date="2013-10" db="EMBL/GenBank/DDBJ databases">
        <authorList>
            <person name="Aslett M."/>
        </authorList>
    </citation>
    <scope>NUCLEOTIDE SEQUENCE [LARGE SCALE GENOMIC DNA]</scope>
    <source>
        <strain evidence="5">Houghton</strain>
    </source>
</reference>
<dbReference type="Proteomes" id="UP000030747">
    <property type="component" value="Unassembled WGS sequence"/>
</dbReference>
<gene>
    <name evidence="5" type="ORF">ETH_00034470</name>
</gene>
<dbReference type="InterPro" id="IPR029045">
    <property type="entry name" value="ClpP/crotonase-like_dom_sf"/>
</dbReference>
<dbReference type="PANTHER" id="PTHR43176">
    <property type="entry name" value="3-HYDROXYISOBUTYRYL-COA HYDROLASE-RELATED"/>
    <property type="match status" value="1"/>
</dbReference>
<keyword evidence="3 5" id="KW-0378">Hydrolase</keyword>
<evidence type="ECO:0000259" key="4">
    <source>
        <dbReference type="Pfam" id="PF16113"/>
    </source>
</evidence>
<proteinExistence type="predicted"/>
<dbReference type="VEuPathDB" id="ToxoDB:ETH_00034470"/>
<dbReference type="OrthoDB" id="1737613at2759"/>
<dbReference type="AlphaFoldDB" id="U6KWZ9"/>
<dbReference type="SUPFAM" id="SSF52096">
    <property type="entry name" value="ClpP/crotonase"/>
    <property type="match status" value="1"/>
</dbReference>
<evidence type="ECO:0000256" key="3">
    <source>
        <dbReference type="ARBA" id="ARBA00022801"/>
    </source>
</evidence>
<dbReference type="GeneID" id="25255960"/>
<organism evidence="5 6">
    <name type="scientific">Eimeria tenella</name>
    <name type="common">Coccidian parasite</name>
    <dbReference type="NCBI Taxonomy" id="5802"/>
    <lineage>
        <taxon>Eukaryota</taxon>
        <taxon>Sar</taxon>
        <taxon>Alveolata</taxon>
        <taxon>Apicomplexa</taxon>
        <taxon>Conoidasida</taxon>
        <taxon>Coccidia</taxon>
        <taxon>Eucoccidiorida</taxon>
        <taxon>Eimeriorina</taxon>
        <taxon>Eimeriidae</taxon>
        <taxon>Eimeria</taxon>
    </lineage>
</organism>
<dbReference type="GO" id="GO:0003860">
    <property type="term" value="F:3-hydroxyisobutyryl-CoA hydrolase activity"/>
    <property type="evidence" value="ECO:0007669"/>
    <property type="project" value="UniProtKB-EC"/>
</dbReference>
<dbReference type="VEuPathDB" id="ToxoDB:ETH2_1530800"/>
<dbReference type="Pfam" id="PF16113">
    <property type="entry name" value="ECH_2"/>
    <property type="match status" value="2"/>
</dbReference>
<sequence>MRTLCVPFGASVSRTSGSSGFSAAPTAMSSQLRQLLQKQPLLLQQQQQQMQKQLQKLQSSLPLFTAGRLMSTSSTDSSSVNSICSMGKSSSNCSRVVSLAGGELILEEHWGSQNVHPVFTLTLNRPSTLNAVSHDVLEQLLSFFKQKQLQRGLTLLRGQGDKAFCAGGDVRALAAGGREFTISFFCKEYQLDFLLAQQKGPTVVSFWDGIVFGGGVGLSVHGGLRVCTEKTLFAMPEVHIGVIPDAGLTQTFAELKPRGLGLFLALTGERLRAADLMDTGLATHYLPSTRLPAAISRLQQGVPLGADPTCWASHVLEEAGKMDPEGPLETPTSSDRLLQPHMLEFLSLMANLKENSGDCSLCRKTLESLQRACPLSLVVAFKAIRDREQATAAAGATATAANAAEIKAASEVIQGDPAAVPQEQQKHQRQREIQKRQRLQLLRDALETELVLMCNMTAVSNSNFVEGVRALLVDKDKKPKWQPSCVSGVSQAAVAALFKWEGQRSLARL</sequence>